<sequence length="154" mass="17137">MTRKGIAFSPLCVLCCIVSSLAFVFEDCGSEVGKFNEISISSCDSSEEKCSIMRDSETHLSIKFIPSVDVSKIEAHAFGLLGDIPVPFPLEKPEVCKDSSSGINCPLKKDQEVEYKATFFVEKTTPALSLNVMWDFRNEKDEKIICVKFPVKIK</sequence>
<feature type="domain" description="MD-2-related lipid-recognition" evidence="5">
    <location>
        <begin position="25"/>
        <end position="151"/>
    </location>
</feature>
<protein>
    <recommendedName>
        <fullName evidence="5">MD-2-related lipid-recognition domain-containing protein</fullName>
    </recommendedName>
</protein>
<keyword evidence="7" id="KW-1185">Reference proteome</keyword>
<evidence type="ECO:0000256" key="1">
    <source>
        <dbReference type="ARBA" id="ARBA00004613"/>
    </source>
</evidence>
<dbReference type="FunFam" id="2.60.40.770:FF:000001">
    <property type="entry name" value="NPC intracellular cholesterol transporter 2"/>
    <property type="match status" value="1"/>
</dbReference>
<dbReference type="Pfam" id="PF02221">
    <property type="entry name" value="E1_DerP2_DerF2"/>
    <property type="match status" value="1"/>
</dbReference>
<proteinExistence type="inferred from homology"/>
<feature type="chain" id="PRO_5043808200" description="MD-2-related lipid-recognition domain-containing protein" evidence="4">
    <location>
        <begin position="23"/>
        <end position="154"/>
    </location>
</feature>
<evidence type="ECO:0000313" key="7">
    <source>
        <dbReference type="Proteomes" id="UP001497644"/>
    </source>
</evidence>
<keyword evidence="3" id="KW-0964">Secreted</keyword>
<dbReference type="Gene3D" id="2.60.40.770">
    <property type="match status" value="1"/>
</dbReference>
<evidence type="ECO:0000256" key="3">
    <source>
        <dbReference type="ARBA" id="ARBA00022525"/>
    </source>
</evidence>
<dbReference type="InterPro" id="IPR039670">
    <property type="entry name" value="NPC2-like"/>
</dbReference>
<dbReference type="EMBL" id="OZ034824">
    <property type="protein sequence ID" value="CAL1673194.1"/>
    <property type="molecule type" value="Genomic_DNA"/>
</dbReference>
<dbReference type="InterPro" id="IPR014756">
    <property type="entry name" value="Ig_E-set"/>
</dbReference>
<evidence type="ECO:0000256" key="4">
    <source>
        <dbReference type="SAM" id="SignalP"/>
    </source>
</evidence>
<organism evidence="6 7">
    <name type="scientific">Lasius platythorax</name>
    <dbReference type="NCBI Taxonomy" id="488582"/>
    <lineage>
        <taxon>Eukaryota</taxon>
        <taxon>Metazoa</taxon>
        <taxon>Ecdysozoa</taxon>
        <taxon>Arthropoda</taxon>
        <taxon>Hexapoda</taxon>
        <taxon>Insecta</taxon>
        <taxon>Pterygota</taxon>
        <taxon>Neoptera</taxon>
        <taxon>Endopterygota</taxon>
        <taxon>Hymenoptera</taxon>
        <taxon>Apocrita</taxon>
        <taxon>Aculeata</taxon>
        <taxon>Formicoidea</taxon>
        <taxon>Formicidae</taxon>
        <taxon>Formicinae</taxon>
        <taxon>Lasius</taxon>
        <taxon>Lasius</taxon>
    </lineage>
</organism>
<feature type="signal peptide" evidence="4">
    <location>
        <begin position="1"/>
        <end position="22"/>
    </location>
</feature>
<dbReference type="PANTHER" id="PTHR11306:SF68">
    <property type="entry name" value="NPC INTRACELLULAR CHOLESTEROL TRANSPORTER 2"/>
    <property type="match status" value="1"/>
</dbReference>
<evidence type="ECO:0000256" key="2">
    <source>
        <dbReference type="ARBA" id="ARBA00006370"/>
    </source>
</evidence>
<dbReference type="InterPro" id="IPR003172">
    <property type="entry name" value="ML_dom"/>
</dbReference>
<dbReference type="GO" id="GO:0005576">
    <property type="term" value="C:extracellular region"/>
    <property type="evidence" value="ECO:0007669"/>
    <property type="project" value="UniProtKB-SubCell"/>
</dbReference>
<dbReference type="GO" id="GO:0032934">
    <property type="term" value="F:sterol binding"/>
    <property type="evidence" value="ECO:0007669"/>
    <property type="project" value="InterPro"/>
</dbReference>
<reference evidence="6 7" key="1">
    <citation type="submission" date="2024-04" db="EMBL/GenBank/DDBJ databases">
        <authorList>
            <consortium name="Molecular Ecology Group"/>
        </authorList>
    </citation>
    <scope>NUCLEOTIDE SEQUENCE [LARGE SCALE GENOMIC DNA]</scope>
</reference>
<evidence type="ECO:0000259" key="5">
    <source>
        <dbReference type="SMART" id="SM00737"/>
    </source>
</evidence>
<dbReference type="AlphaFoldDB" id="A0AAV2N1K5"/>
<dbReference type="PANTHER" id="PTHR11306">
    <property type="entry name" value="NIEMANN PICK TYPE C2 PROTEIN NPC2-RELATED"/>
    <property type="match status" value="1"/>
</dbReference>
<dbReference type="SUPFAM" id="SSF81296">
    <property type="entry name" value="E set domains"/>
    <property type="match status" value="1"/>
</dbReference>
<evidence type="ECO:0000313" key="6">
    <source>
        <dbReference type="EMBL" id="CAL1673194.1"/>
    </source>
</evidence>
<dbReference type="SMART" id="SM00737">
    <property type="entry name" value="ML"/>
    <property type="match status" value="1"/>
</dbReference>
<keyword evidence="4" id="KW-0732">Signal</keyword>
<comment type="similarity">
    <text evidence="2">Belongs to the NPC2 family.</text>
</comment>
<gene>
    <name evidence="6" type="ORF">LPLAT_LOCUS142</name>
</gene>
<comment type="subcellular location">
    <subcellularLocation>
        <location evidence="1">Secreted</location>
    </subcellularLocation>
</comment>
<dbReference type="GO" id="GO:0015918">
    <property type="term" value="P:sterol transport"/>
    <property type="evidence" value="ECO:0007669"/>
    <property type="project" value="InterPro"/>
</dbReference>
<name>A0AAV2N1K5_9HYME</name>
<dbReference type="Proteomes" id="UP001497644">
    <property type="component" value="Chromosome 1"/>
</dbReference>
<accession>A0AAV2N1K5</accession>